<reference evidence="2" key="1">
    <citation type="journal article" date="2022" name="Cell">
        <title>Repeat-based holocentromeres influence genome architecture and karyotype evolution.</title>
        <authorList>
            <person name="Hofstatter P.G."/>
            <person name="Thangavel G."/>
            <person name="Lux T."/>
            <person name="Neumann P."/>
            <person name="Vondrak T."/>
            <person name="Novak P."/>
            <person name="Zhang M."/>
            <person name="Costa L."/>
            <person name="Castellani M."/>
            <person name="Scott A."/>
            <person name="Toegelov H."/>
            <person name="Fuchs J."/>
            <person name="Mata-Sucre Y."/>
            <person name="Dias Y."/>
            <person name="Vanzela A.L.L."/>
            <person name="Huettel B."/>
            <person name="Almeida C.C.S."/>
            <person name="Simkova H."/>
            <person name="Souza G."/>
            <person name="Pedrosa-Harand A."/>
            <person name="Macas J."/>
            <person name="Mayer K.F.X."/>
            <person name="Houben A."/>
            <person name="Marques A."/>
        </authorList>
    </citation>
    <scope>NUCLEOTIDE SEQUENCE</scope>
    <source>
        <strain evidence="2">RhyBre1mFocal</strain>
    </source>
</reference>
<protein>
    <recommendedName>
        <fullName evidence="1">Peptide N-acetyl-beta-D-glucosaminyl asparaginase amidase A N-terminal domain-containing protein</fullName>
    </recommendedName>
</protein>
<feature type="domain" description="Peptide N-acetyl-beta-D-glucosaminyl asparaginase amidase A N-terminal" evidence="1">
    <location>
        <begin position="95"/>
        <end position="420"/>
    </location>
</feature>
<dbReference type="InterPro" id="IPR021102">
    <property type="entry name" value="PNGase_A"/>
</dbReference>
<name>A0A9Q0C5B8_9POAL</name>
<evidence type="ECO:0000259" key="1">
    <source>
        <dbReference type="Pfam" id="PF12222"/>
    </source>
</evidence>
<dbReference type="Proteomes" id="UP001151287">
    <property type="component" value="Unassembled WGS sequence"/>
</dbReference>
<dbReference type="Pfam" id="PF12222">
    <property type="entry name" value="PNGaseA"/>
    <property type="match status" value="1"/>
</dbReference>
<evidence type="ECO:0000313" key="2">
    <source>
        <dbReference type="EMBL" id="KAJ1687580.1"/>
    </source>
</evidence>
<dbReference type="Pfam" id="PF25156">
    <property type="entry name" value="PNGase_A_C"/>
    <property type="match status" value="1"/>
</dbReference>
<dbReference type="InterPro" id="IPR056948">
    <property type="entry name" value="PNGaseA_N"/>
</dbReference>
<keyword evidence="3" id="KW-1185">Reference proteome</keyword>
<dbReference type="AlphaFoldDB" id="A0A9Q0C5B8"/>
<sequence>MSKNLGVISRANEEFLSGIMLSTETKIFPSSSLSLLRMATSSFPLLILLLSLLPFSYSHLHKLKSTTSQLLHSNPNNTTSPTTFFEVTRPIPVPKTQPCSHLLLQHDFAYTYSKPPVTSSYTPPSCLTQTPSHIVLEWNATCKGRQFDRIFGVWLGGVELLRSCTAEPRATGIIWTLQKDVTKYSSLFIKESTFAVYLGNLVDSTYTGVYHVNVSLYFYFESDKLYQLDEQDNIPAFHFPADLVLPISRNLPLNDGLWFLIQNSTDIQSKELTVPSNAYRAVLEVYISFHSDDEFWYSNPPNNYISENNLTGVPGNGPFREVTIRLDGDVVGAVWPFTVIYTGGINPLLWRPITGIGSFNLPSYNIEITPFLGRLLDGKPHIFGFGVTNALDVWFVDANLHLWLDQKSSKTDGNLLKYEAPAYVPRTISKFDGLDGEFKINAQRRISSTGWIKSSYGQFTFNFSQELHFQNFMEFRDNASIQLVRQTIESTYSTYARNLNGVVYTEQVHHTFPLYLYTSTADVVQDNSTLLTNITLGFDQKWSIAEKPDFGFLTNTQNAHGDLKISGNSITGGIGTTEEVYDYEGTDGCYFRNVSSSNYTILYDLTKDFCF</sequence>
<dbReference type="PANTHER" id="PTHR31104">
    <property type="entry name" value="PEPTIDE-N4-(N-ACETYL-BETA-GLUCOSAMINYL)ASPARAGINE AMIDASE A PROTEIN"/>
    <property type="match status" value="1"/>
</dbReference>
<gene>
    <name evidence="2" type="ORF">LUZ63_018970</name>
</gene>
<organism evidence="2 3">
    <name type="scientific">Rhynchospora breviuscula</name>
    <dbReference type="NCBI Taxonomy" id="2022672"/>
    <lineage>
        <taxon>Eukaryota</taxon>
        <taxon>Viridiplantae</taxon>
        <taxon>Streptophyta</taxon>
        <taxon>Embryophyta</taxon>
        <taxon>Tracheophyta</taxon>
        <taxon>Spermatophyta</taxon>
        <taxon>Magnoliopsida</taxon>
        <taxon>Liliopsida</taxon>
        <taxon>Poales</taxon>
        <taxon>Cyperaceae</taxon>
        <taxon>Cyperoideae</taxon>
        <taxon>Rhynchosporeae</taxon>
        <taxon>Rhynchospora</taxon>
    </lineage>
</organism>
<evidence type="ECO:0000313" key="3">
    <source>
        <dbReference type="Proteomes" id="UP001151287"/>
    </source>
</evidence>
<dbReference type="EMBL" id="JAMQYH010000005">
    <property type="protein sequence ID" value="KAJ1687580.1"/>
    <property type="molecule type" value="Genomic_DNA"/>
</dbReference>
<accession>A0A9Q0C5B8</accession>
<proteinExistence type="predicted"/>
<dbReference type="OrthoDB" id="339900at2759"/>
<comment type="caution">
    <text evidence="2">The sequence shown here is derived from an EMBL/GenBank/DDBJ whole genome shotgun (WGS) entry which is preliminary data.</text>
</comment>